<dbReference type="PANTHER" id="PTHR33744">
    <property type="entry name" value="CARBOHYDRATE DIACID REGULATOR"/>
    <property type="match status" value="1"/>
</dbReference>
<dbReference type="InterPro" id="IPR051448">
    <property type="entry name" value="CdaR-like_regulators"/>
</dbReference>
<protein>
    <submittedName>
        <fullName evidence="4">Purine catabolism regulatory protein</fullName>
    </submittedName>
</protein>
<dbReference type="GeneID" id="90996570"/>
<dbReference type="Pfam" id="PF07905">
    <property type="entry name" value="PucR"/>
    <property type="match status" value="1"/>
</dbReference>
<reference evidence="5" key="1">
    <citation type="submission" date="2016-11" db="EMBL/GenBank/DDBJ databases">
        <authorList>
            <person name="Varghese N."/>
            <person name="Submissions S."/>
        </authorList>
    </citation>
    <scope>NUCLEOTIDE SEQUENCE [LARGE SCALE GENOMIC DNA]</scope>
    <source>
        <strain evidence="5">DSM 18095</strain>
    </source>
</reference>
<dbReference type="EMBL" id="FQTY01000002">
    <property type="protein sequence ID" value="SHE41200.1"/>
    <property type="molecule type" value="Genomic_DNA"/>
</dbReference>
<dbReference type="AlphaFoldDB" id="A0A1M4T9W8"/>
<proteinExistence type="predicted"/>
<dbReference type="InterPro" id="IPR042070">
    <property type="entry name" value="PucR_C-HTH_sf"/>
</dbReference>
<evidence type="ECO:0000256" key="1">
    <source>
        <dbReference type="SAM" id="Coils"/>
    </source>
</evidence>
<dbReference type="Pfam" id="PF13556">
    <property type="entry name" value="HTH_30"/>
    <property type="match status" value="1"/>
</dbReference>
<feature type="domain" description="PucR C-terminal helix-turn-helix" evidence="3">
    <location>
        <begin position="480"/>
        <end position="537"/>
    </location>
</feature>
<keyword evidence="5" id="KW-1185">Reference proteome</keyword>
<gene>
    <name evidence="4" type="ORF">SAMN02745784_00574</name>
</gene>
<dbReference type="InterPro" id="IPR012914">
    <property type="entry name" value="PucR_dom"/>
</dbReference>
<organism evidence="4 5">
    <name type="scientific">Tissierella praeacuta DSM 18095</name>
    <dbReference type="NCBI Taxonomy" id="1123404"/>
    <lineage>
        <taxon>Bacteria</taxon>
        <taxon>Bacillati</taxon>
        <taxon>Bacillota</taxon>
        <taxon>Tissierellia</taxon>
        <taxon>Tissierellales</taxon>
        <taxon>Tissierellaceae</taxon>
        <taxon>Tissierella</taxon>
    </lineage>
</organism>
<evidence type="ECO:0000259" key="2">
    <source>
        <dbReference type="Pfam" id="PF07905"/>
    </source>
</evidence>
<dbReference type="STRING" id="1123404.SAMN02745784_00574"/>
<dbReference type="Proteomes" id="UP000184114">
    <property type="component" value="Unassembled WGS sequence"/>
</dbReference>
<evidence type="ECO:0000313" key="5">
    <source>
        <dbReference type="Proteomes" id="UP000184114"/>
    </source>
</evidence>
<feature type="coiled-coil region" evidence="1">
    <location>
        <begin position="375"/>
        <end position="402"/>
    </location>
</feature>
<feature type="domain" description="Purine catabolism PurC-like" evidence="2">
    <location>
        <begin position="8"/>
        <end position="122"/>
    </location>
</feature>
<name>A0A1M4T9W8_9FIRM</name>
<evidence type="ECO:0000313" key="4">
    <source>
        <dbReference type="EMBL" id="SHE41200.1"/>
    </source>
</evidence>
<evidence type="ECO:0000259" key="3">
    <source>
        <dbReference type="Pfam" id="PF13556"/>
    </source>
</evidence>
<dbReference type="InterPro" id="IPR025736">
    <property type="entry name" value="PucR_C-HTH_dom"/>
</dbReference>
<dbReference type="Gene3D" id="1.10.10.2840">
    <property type="entry name" value="PucR C-terminal helix-turn-helix domain"/>
    <property type="match status" value="1"/>
</dbReference>
<accession>A0A1M4T9W8</accession>
<keyword evidence="1" id="KW-0175">Coiled coil</keyword>
<dbReference type="RefSeq" id="WP_072972961.1">
    <property type="nucleotide sequence ID" value="NZ_FQTY01000002.1"/>
</dbReference>
<sequence length="540" mass="63323">MGLTIREMLNAEFFKDFKLIAGNKGLDNQIQGMAILDAPDGYKWTKGREFVISSGYVFQQHPKLFEDYIKTDIFTEISGMGIKLDRYLKTVPEHIISIFNEHNIPLINIPMEPSWMDIMNQLNVLVMNKNIRQFRIGNINPKSFSNLSYQSRKINKILSQMEEEMNFPSMLYDLSSEKAYYSSSTFIELMDDFQIGDFWHPTIEVTEEILCDNLKMIRYRFHDDKYERPYSWITVPITVGDKVKAYFVVVEATGLIDYFDQFALRIGFLLLQSLYEQILVAQSIGDIGFEKFITEIISGSLWEDEIISKKASDLGLDINLNYYLILMEQEKKESHLASYKDELKEAINSSISHMEVRMAMVDDNSCIFLLPANNRISKEENLEQVEESAKVFKRRIESKIENIKMVFGISDNESTIYEIKRNYLRCQQTIKIGQILYPDEEYLKYSELGVFAWMDIKEDEIKLMAKDINILLDNPEYKELVETLRVYLECKMNYSLAAKQLYVHINTVRKRIEEINELINFDLDNPMNRLKLEILLKLIK</sequence>